<name>A0A7L6AW50_9GAMM</name>
<evidence type="ECO:0000256" key="1">
    <source>
        <dbReference type="SAM" id="MobiDB-lite"/>
    </source>
</evidence>
<sequence length="112" mass="12839">MRPLLEPYREEARKREAEEARKRIDAQKAWVKHEIDSGCTNIVDMAHKIFGDRDQGREITPRSAARILCTCYPWMRGDDDHEINTSAVSEATGRKFDYEPNTGAIHIGEVLP</sequence>
<feature type="compositionally biased region" description="Basic and acidic residues" evidence="1">
    <location>
        <begin position="7"/>
        <end position="23"/>
    </location>
</feature>
<organism evidence="2 3">
    <name type="scientific">Candidatus Thiothrix singaporensis</name>
    <dbReference type="NCBI Taxonomy" id="2799669"/>
    <lineage>
        <taxon>Bacteria</taxon>
        <taxon>Pseudomonadati</taxon>
        <taxon>Pseudomonadota</taxon>
        <taxon>Gammaproteobacteria</taxon>
        <taxon>Thiotrichales</taxon>
        <taxon>Thiotrichaceae</taxon>
        <taxon>Thiothrix</taxon>
    </lineage>
</organism>
<dbReference type="KEGG" id="this:HZT40_18300"/>
<keyword evidence="3" id="KW-1185">Reference proteome</keyword>
<dbReference type="AlphaFoldDB" id="A0A7L6AW50"/>
<dbReference type="Proteomes" id="UP000510621">
    <property type="component" value="Chromosome"/>
</dbReference>
<accession>A0A7L6AW50</accession>
<dbReference type="EMBL" id="CP059265">
    <property type="protein sequence ID" value="QLQ33218.1"/>
    <property type="molecule type" value="Genomic_DNA"/>
</dbReference>
<evidence type="ECO:0000313" key="3">
    <source>
        <dbReference type="Proteomes" id="UP000510621"/>
    </source>
</evidence>
<gene>
    <name evidence="2" type="ORF">HZT40_18300</name>
</gene>
<feature type="region of interest" description="Disordered" evidence="1">
    <location>
        <begin position="1"/>
        <end position="23"/>
    </location>
</feature>
<proteinExistence type="predicted"/>
<reference evidence="2" key="1">
    <citation type="submission" date="2020-06" db="EMBL/GenBank/DDBJ databases">
        <title>Analysis procedures for assessing recovery of high quality, complete, closed genomes from Nanopore long read metagenome sequencing.</title>
        <authorList>
            <person name="Bessarab I."/>
            <person name="Arumugam K."/>
            <person name="Haryono M."/>
            <person name="Liu X."/>
            <person name="Roy S."/>
            <person name="Zuniga-Montanez R.E."/>
            <person name="Qiu G."/>
            <person name="Drautz-Moses D.I."/>
            <person name="Law Y.Y."/>
            <person name="Wuertz S."/>
            <person name="Lauro F.M."/>
            <person name="Huson D.H."/>
            <person name="Williams R.B."/>
        </authorList>
    </citation>
    <scope>NUCLEOTIDE SEQUENCE [LARGE SCALE GENOMIC DNA]</scope>
    <source>
        <strain evidence="2">SSD2</strain>
    </source>
</reference>
<evidence type="ECO:0000313" key="2">
    <source>
        <dbReference type="EMBL" id="QLQ33218.1"/>
    </source>
</evidence>
<protein>
    <submittedName>
        <fullName evidence="2">Uncharacterized protein</fullName>
    </submittedName>
</protein>